<reference evidence="2" key="1">
    <citation type="submission" date="2020-05" db="EMBL/GenBank/DDBJ databases">
        <authorList>
            <person name="Chiriac C."/>
            <person name="Salcher M."/>
            <person name="Ghai R."/>
            <person name="Kavagutti S V."/>
        </authorList>
    </citation>
    <scope>NUCLEOTIDE SEQUENCE</scope>
</reference>
<protein>
    <submittedName>
        <fullName evidence="2">Unannotated protein</fullName>
    </submittedName>
</protein>
<dbReference type="InterPro" id="IPR020843">
    <property type="entry name" value="ER"/>
</dbReference>
<name>A0A6J6V7L7_9ZZZZ</name>
<dbReference type="Gene3D" id="3.40.50.720">
    <property type="entry name" value="NAD(P)-binding Rossmann-like Domain"/>
    <property type="match status" value="1"/>
</dbReference>
<dbReference type="AlphaFoldDB" id="A0A6J6V7L7"/>
<dbReference type="SUPFAM" id="SSF51735">
    <property type="entry name" value="NAD(P)-binding Rossmann-fold domains"/>
    <property type="match status" value="1"/>
</dbReference>
<dbReference type="SUPFAM" id="SSF50129">
    <property type="entry name" value="GroES-like"/>
    <property type="match status" value="1"/>
</dbReference>
<dbReference type="SMART" id="SM00829">
    <property type="entry name" value="PKS_ER"/>
    <property type="match status" value="1"/>
</dbReference>
<organism evidence="2">
    <name type="scientific">freshwater metagenome</name>
    <dbReference type="NCBI Taxonomy" id="449393"/>
    <lineage>
        <taxon>unclassified sequences</taxon>
        <taxon>metagenomes</taxon>
        <taxon>ecological metagenomes</taxon>
    </lineage>
</organism>
<evidence type="ECO:0000259" key="1">
    <source>
        <dbReference type="SMART" id="SM00829"/>
    </source>
</evidence>
<dbReference type="Pfam" id="PF08240">
    <property type="entry name" value="ADH_N"/>
    <property type="match status" value="1"/>
</dbReference>
<dbReference type="EMBL" id="CAEZZQ010000013">
    <property type="protein sequence ID" value="CAB4766953.1"/>
    <property type="molecule type" value="Genomic_DNA"/>
</dbReference>
<feature type="domain" description="Enoyl reductase (ER)" evidence="1">
    <location>
        <begin position="13"/>
        <end position="318"/>
    </location>
</feature>
<proteinExistence type="predicted"/>
<evidence type="ECO:0000313" key="2">
    <source>
        <dbReference type="EMBL" id="CAB4766953.1"/>
    </source>
</evidence>
<dbReference type="InterPro" id="IPR052711">
    <property type="entry name" value="Zinc_ADH-like"/>
</dbReference>
<dbReference type="InterPro" id="IPR013154">
    <property type="entry name" value="ADH-like_N"/>
</dbReference>
<dbReference type="PANTHER" id="PTHR45033:SF3">
    <property type="entry name" value="DEHYDROGENASE, PUTATIVE (AFU_ORTHOLOGUE AFUA_2G13270)-RELATED"/>
    <property type="match status" value="1"/>
</dbReference>
<dbReference type="Gene3D" id="3.90.180.10">
    <property type="entry name" value="Medium-chain alcohol dehydrogenases, catalytic domain"/>
    <property type="match status" value="1"/>
</dbReference>
<dbReference type="InterPro" id="IPR013149">
    <property type="entry name" value="ADH-like_C"/>
</dbReference>
<sequence length="322" mass="34349">MKAIYAARASLEDPISALEVGELAAPAIPEGWVRVCIKSASLNHHDLWSLKGVGLPSDRLPMILGCDGAGVTDDGREVLLHSVINDPSWTGAETLDPKRSLLSEKFPGTLAEYVFVPAQNLLPKPAFLSWDEAGSLSTAWLTAFSMLKKAGLASGEKVLIQGAGGGLSTALILLAKAQGLVVWVTSRSEDKRVRATALGADAVFESGERLPDRVDAVMESVGQATWQHSVRALRPGGTIVISGATSGDAPPAELTRIFFLQLRVLGSTMGSIAEFQEMLELMESKKLTPVIDSAYDFVDAPKAFARMNDGELFGKVVIRFTS</sequence>
<dbReference type="Pfam" id="PF00107">
    <property type="entry name" value="ADH_zinc_N"/>
    <property type="match status" value="1"/>
</dbReference>
<dbReference type="GO" id="GO:0016491">
    <property type="term" value="F:oxidoreductase activity"/>
    <property type="evidence" value="ECO:0007669"/>
    <property type="project" value="InterPro"/>
</dbReference>
<dbReference type="InterPro" id="IPR011032">
    <property type="entry name" value="GroES-like_sf"/>
</dbReference>
<dbReference type="InterPro" id="IPR036291">
    <property type="entry name" value="NAD(P)-bd_dom_sf"/>
</dbReference>
<dbReference type="PANTHER" id="PTHR45033">
    <property type="match status" value="1"/>
</dbReference>
<accession>A0A6J6V7L7</accession>
<gene>
    <name evidence="2" type="ORF">UFOPK2894_00335</name>
</gene>